<dbReference type="InParanoid" id="A0A2P5FKB3"/>
<dbReference type="InterPro" id="IPR036397">
    <property type="entry name" value="RNaseH_sf"/>
</dbReference>
<dbReference type="PANTHER" id="PTHR47723:SF4">
    <property type="entry name" value="PENTATRICOPEPTIDE REPEAT-CONTAINING-LIKE PROTEIN"/>
    <property type="match status" value="1"/>
</dbReference>
<dbReference type="Gene3D" id="3.30.420.10">
    <property type="entry name" value="Ribonuclease H-like superfamily/Ribonuclease H"/>
    <property type="match status" value="1"/>
</dbReference>
<accession>A0A2P5FKB3</accession>
<dbReference type="PANTHER" id="PTHR47723">
    <property type="entry name" value="OS05G0353850 PROTEIN"/>
    <property type="match status" value="1"/>
</dbReference>
<evidence type="ECO:0000313" key="3">
    <source>
        <dbReference type="Proteomes" id="UP000237000"/>
    </source>
</evidence>
<dbReference type="SUPFAM" id="SSF53098">
    <property type="entry name" value="Ribonuclease H-like"/>
    <property type="match status" value="1"/>
</dbReference>
<reference evidence="3" key="1">
    <citation type="submission" date="2016-06" db="EMBL/GenBank/DDBJ databases">
        <title>Parallel loss of symbiosis genes in relatives of nitrogen-fixing non-legume Parasponia.</title>
        <authorList>
            <person name="Van Velzen R."/>
            <person name="Holmer R."/>
            <person name="Bu F."/>
            <person name="Rutten L."/>
            <person name="Van Zeijl A."/>
            <person name="Liu W."/>
            <person name="Santuari L."/>
            <person name="Cao Q."/>
            <person name="Sharma T."/>
            <person name="Shen D."/>
            <person name="Roswanjaya Y."/>
            <person name="Wardhani T."/>
            <person name="Kalhor M.S."/>
            <person name="Jansen J."/>
            <person name="Van den Hoogen J."/>
            <person name="Gungor B."/>
            <person name="Hartog M."/>
            <person name="Hontelez J."/>
            <person name="Verver J."/>
            <person name="Yang W.-C."/>
            <person name="Schijlen E."/>
            <person name="Repin R."/>
            <person name="Schilthuizen M."/>
            <person name="Schranz E."/>
            <person name="Heidstra R."/>
            <person name="Miyata K."/>
            <person name="Fedorova E."/>
            <person name="Kohlen W."/>
            <person name="Bisseling T."/>
            <person name="Smit S."/>
            <person name="Geurts R."/>
        </authorList>
    </citation>
    <scope>NUCLEOTIDE SEQUENCE [LARGE SCALE GENOMIC DNA]</scope>
    <source>
        <strain evidence="3">cv. RG33-2</strain>
    </source>
</reference>
<dbReference type="Proteomes" id="UP000237000">
    <property type="component" value="Unassembled WGS sequence"/>
</dbReference>
<name>A0A2P5FKB3_TREOI</name>
<dbReference type="InterPro" id="IPR012337">
    <property type="entry name" value="RNaseH-like_sf"/>
</dbReference>
<comment type="caution">
    <text evidence="2">The sequence shown here is derived from an EMBL/GenBank/DDBJ whole genome shotgun (WGS) entry which is preliminary data.</text>
</comment>
<dbReference type="GO" id="GO:0003676">
    <property type="term" value="F:nucleic acid binding"/>
    <property type="evidence" value="ECO:0007669"/>
    <property type="project" value="InterPro"/>
</dbReference>
<dbReference type="InterPro" id="IPR053151">
    <property type="entry name" value="RNase_H-like"/>
</dbReference>
<dbReference type="InterPro" id="IPR044730">
    <property type="entry name" value="RNase_H-like_dom_plant"/>
</dbReference>
<dbReference type="EMBL" id="JXTC01000026">
    <property type="protein sequence ID" value="PON98242.1"/>
    <property type="molecule type" value="Genomic_DNA"/>
</dbReference>
<gene>
    <name evidence="2" type="ORF">TorRG33x02_060720</name>
</gene>
<evidence type="ECO:0000259" key="1">
    <source>
        <dbReference type="Pfam" id="PF13456"/>
    </source>
</evidence>
<dbReference type="OrthoDB" id="1179399at2759"/>
<dbReference type="CDD" id="cd06222">
    <property type="entry name" value="RNase_H_like"/>
    <property type="match status" value="1"/>
</dbReference>
<dbReference type="STRING" id="63057.A0A2P5FKB3"/>
<protein>
    <submittedName>
        <fullName evidence="2">Ribonuclease H-like domain containing protein</fullName>
    </submittedName>
</protein>
<evidence type="ECO:0000313" key="2">
    <source>
        <dbReference type="EMBL" id="PON98242.1"/>
    </source>
</evidence>
<proteinExistence type="predicted"/>
<keyword evidence="3" id="KW-1185">Reference proteome</keyword>
<dbReference type="GO" id="GO:0004523">
    <property type="term" value="F:RNA-DNA hybrid ribonuclease activity"/>
    <property type="evidence" value="ECO:0007669"/>
    <property type="project" value="InterPro"/>
</dbReference>
<dbReference type="AlphaFoldDB" id="A0A2P5FKB3"/>
<dbReference type="InterPro" id="IPR002156">
    <property type="entry name" value="RNaseH_domain"/>
</dbReference>
<feature type="domain" description="RNase H type-1" evidence="1">
    <location>
        <begin position="36"/>
        <end position="159"/>
    </location>
</feature>
<organism evidence="2 3">
    <name type="scientific">Trema orientale</name>
    <name type="common">Charcoal tree</name>
    <name type="synonym">Celtis orientalis</name>
    <dbReference type="NCBI Taxonomy" id="63057"/>
    <lineage>
        <taxon>Eukaryota</taxon>
        <taxon>Viridiplantae</taxon>
        <taxon>Streptophyta</taxon>
        <taxon>Embryophyta</taxon>
        <taxon>Tracheophyta</taxon>
        <taxon>Spermatophyta</taxon>
        <taxon>Magnoliopsida</taxon>
        <taxon>eudicotyledons</taxon>
        <taxon>Gunneridae</taxon>
        <taxon>Pentapetalae</taxon>
        <taxon>rosids</taxon>
        <taxon>fabids</taxon>
        <taxon>Rosales</taxon>
        <taxon>Cannabaceae</taxon>
        <taxon>Trema</taxon>
    </lineage>
</organism>
<sequence length="195" mass="21668">MSIRSESLPRFRFTSPDLLVYHVSWIPPSDCSWKLNFAGFVADCESGIAGIGFILRDENAIFKAGCAEPVNECDNIVTAELLALSHGLEVAMNQGIDYVEIEGDCLSLFELLYRQAEPMSSYAQELLNQCIGFIKSFRGVNIRWINSYSNGAANKMAALAIGEDEPIFWFGQPPPEISEILVEDVVGRWVQVPKV</sequence>
<dbReference type="Pfam" id="PF13456">
    <property type="entry name" value="RVT_3"/>
    <property type="match status" value="1"/>
</dbReference>